<keyword evidence="9 12" id="KW-0333">Golgi apparatus</keyword>
<comment type="subcellular location">
    <subcellularLocation>
        <location evidence="1 12">Golgi apparatus</location>
        <location evidence="1 12">Golgi stack membrane</location>
        <topology evidence="1 12">Single-pass type II membrane protein</topology>
    </subcellularLocation>
</comment>
<keyword evidence="5 12" id="KW-0808">Transferase</keyword>
<dbReference type="WBParaSite" id="TCONS_00011508.p1">
    <property type="protein sequence ID" value="TCONS_00011508.p1"/>
    <property type="gene ID" value="XLOC_005986"/>
</dbReference>
<evidence type="ECO:0000256" key="9">
    <source>
        <dbReference type="ARBA" id="ARBA00023034"/>
    </source>
</evidence>
<evidence type="ECO:0000256" key="8">
    <source>
        <dbReference type="ARBA" id="ARBA00022989"/>
    </source>
</evidence>
<keyword evidence="15" id="KW-1185">Reference proteome</keyword>
<dbReference type="InterPro" id="IPR055270">
    <property type="entry name" value="Glyco_tran_10_C"/>
</dbReference>
<evidence type="ECO:0000256" key="3">
    <source>
        <dbReference type="ARBA" id="ARBA00008919"/>
    </source>
</evidence>
<dbReference type="EC" id="2.4.1.-" evidence="12"/>
<keyword evidence="7" id="KW-0735">Signal-anchor</keyword>
<dbReference type="Pfam" id="PF00852">
    <property type="entry name" value="Glyco_transf_10"/>
    <property type="match status" value="1"/>
</dbReference>
<dbReference type="PANTHER" id="PTHR48438:SF1">
    <property type="entry name" value="ALPHA-(1,3)-FUCOSYLTRANSFERASE C-RELATED"/>
    <property type="match status" value="1"/>
</dbReference>
<dbReference type="GO" id="GO:0008417">
    <property type="term" value="F:fucosyltransferase activity"/>
    <property type="evidence" value="ECO:0007669"/>
    <property type="project" value="InterPro"/>
</dbReference>
<keyword evidence="8 12" id="KW-1133">Transmembrane helix</keyword>
<feature type="transmembrane region" description="Helical" evidence="12">
    <location>
        <begin position="6"/>
        <end position="28"/>
    </location>
</feature>
<keyword evidence="6 12" id="KW-0812">Transmembrane</keyword>
<sequence length="367" mass="44384">MIKLCFKLFLIIILLKLYYLWNHIFIFYKFNSKITNNKTLIILSWNAKAFENFGYCFEMDCFYTDDRSYTSIADIVLFNDNFYNPFHDGSNIIERSKNSTLFVNVITESYVNMIKKPFSWLLKYPLNYFNLTYTYLSSGDIFWSYGSDRWYFNNLTKNEIYNLSIKLNKKINNKEKDIIWIVSNCNALSGRSIVIKNLSKYINIEQYGECNGKNISLTLNERKNLYEKYYFYIASENSDCKDYITEKFFERILFISIPIVNVRKLYIRKNIPPNSFIAFDDFHSPQEMGNYLKYLISNRTEYLKYFDYRKNGWFQKKPIDYRCYTCQKFKNFIKSDKKKIIPDINKWMKDNNCCLQENYIPQLWNLI</sequence>
<comment type="pathway">
    <text evidence="2">Protein modification; protein glycosylation.</text>
</comment>
<evidence type="ECO:0000256" key="10">
    <source>
        <dbReference type="ARBA" id="ARBA00023136"/>
    </source>
</evidence>
<evidence type="ECO:0000313" key="16">
    <source>
        <dbReference type="WBParaSite" id="SSTP_0000422900.1"/>
    </source>
</evidence>
<dbReference type="Gene3D" id="3.40.50.11660">
    <property type="entry name" value="Glycosyl transferase family 10, C-terminal domain"/>
    <property type="match status" value="1"/>
</dbReference>
<feature type="domain" description="Fucosyltransferase N-terminal" evidence="14">
    <location>
        <begin position="38"/>
        <end position="146"/>
    </location>
</feature>
<reference evidence="16" key="1">
    <citation type="submission" date="2015-08" db="UniProtKB">
        <authorList>
            <consortium name="WormBaseParasite"/>
        </authorList>
    </citation>
    <scope>IDENTIFICATION</scope>
</reference>
<dbReference type="Pfam" id="PF17039">
    <property type="entry name" value="Glyco_tran_10_N"/>
    <property type="match status" value="1"/>
</dbReference>
<dbReference type="STRING" id="6248.A0A0K0E412"/>
<dbReference type="GO" id="GO:0032580">
    <property type="term" value="C:Golgi cisterna membrane"/>
    <property type="evidence" value="ECO:0007669"/>
    <property type="project" value="UniProtKB-SubCell"/>
</dbReference>
<dbReference type="PANTHER" id="PTHR48438">
    <property type="entry name" value="ALPHA-(1,3)-FUCOSYLTRANSFERASE C-RELATED"/>
    <property type="match status" value="1"/>
</dbReference>
<dbReference type="InterPro" id="IPR031481">
    <property type="entry name" value="Glyco_tran_10_N"/>
</dbReference>
<accession>A0A0K0E412</accession>
<evidence type="ECO:0000259" key="13">
    <source>
        <dbReference type="Pfam" id="PF00852"/>
    </source>
</evidence>
<evidence type="ECO:0000256" key="4">
    <source>
        <dbReference type="ARBA" id="ARBA00022676"/>
    </source>
</evidence>
<evidence type="ECO:0000259" key="14">
    <source>
        <dbReference type="Pfam" id="PF17039"/>
    </source>
</evidence>
<keyword evidence="10 12" id="KW-0472">Membrane</keyword>
<name>A0A0K0E412_STRER</name>
<proteinExistence type="inferred from homology"/>
<dbReference type="UniPathway" id="UPA00378"/>
<evidence type="ECO:0000256" key="6">
    <source>
        <dbReference type="ARBA" id="ARBA00022692"/>
    </source>
</evidence>
<dbReference type="WBParaSite" id="SSTP_0000422900.1">
    <property type="protein sequence ID" value="SSTP_0000422900.1"/>
    <property type="gene ID" value="SSTP_0000422900"/>
</dbReference>
<dbReference type="InterPro" id="IPR038577">
    <property type="entry name" value="GT10-like_C_sf"/>
</dbReference>
<dbReference type="InterPro" id="IPR001503">
    <property type="entry name" value="Glyco_trans_10"/>
</dbReference>
<evidence type="ECO:0000256" key="7">
    <source>
        <dbReference type="ARBA" id="ARBA00022968"/>
    </source>
</evidence>
<evidence type="ECO:0000256" key="5">
    <source>
        <dbReference type="ARBA" id="ARBA00022679"/>
    </source>
</evidence>
<evidence type="ECO:0000313" key="15">
    <source>
        <dbReference type="Proteomes" id="UP000035681"/>
    </source>
</evidence>
<evidence type="ECO:0000256" key="11">
    <source>
        <dbReference type="ARBA" id="ARBA00023180"/>
    </source>
</evidence>
<evidence type="ECO:0000256" key="12">
    <source>
        <dbReference type="RuleBase" id="RU003832"/>
    </source>
</evidence>
<dbReference type="FunFam" id="3.40.50.11660:FF:000002">
    <property type="entry name" value="Alpha-(1,3)-fucosyltransferase"/>
    <property type="match status" value="1"/>
</dbReference>
<keyword evidence="4 12" id="KW-0328">Glycosyltransferase</keyword>
<protein>
    <recommendedName>
        <fullName evidence="12">Fucosyltransferase</fullName>
        <ecNumber evidence="12">2.4.1.-</ecNumber>
    </recommendedName>
</protein>
<dbReference type="Proteomes" id="UP000035681">
    <property type="component" value="Unplaced"/>
</dbReference>
<organism evidence="16">
    <name type="scientific">Strongyloides stercoralis</name>
    <name type="common">Threadworm</name>
    <dbReference type="NCBI Taxonomy" id="6248"/>
    <lineage>
        <taxon>Eukaryota</taxon>
        <taxon>Metazoa</taxon>
        <taxon>Ecdysozoa</taxon>
        <taxon>Nematoda</taxon>
        <taxon>Chromadorea</taxon>
        <taxon>Rhabditida</taxon>
        <taxon>Tylenchina</taxon>
        <taxon>Panagrolaimomorpha</taxon>
        <taxon>Strongyloidoidea</taxon>
        <taxon>Strongyloididae</taxon>
        <taxon>Strongyloides</taxon>
    </lineage>
</organism>
<comment type="similarity">
    <text evidence="3 12">Belongs to the glycosyltransferase 10 family.</text>
</comment>
<keyword evidence="11" id="KW-0325">Glycoprotein</keyword>
<dbReference type="AlphaFoldDB" id="A0A0K0E412"/>
<evidence type="ECO:0000256" key="1">
    <source>
        <dbReference type="ARBA" id="ARBA00004447"/>
    </source>
</evidence>
<evidence type="ECO:0000256" key="2">
    <source>
        <dbReference type="ARBA" id="ARBA00004922"/>
    </source>
</evidence>
<dbReference type="SUPFAM" id="SSF53756">
    <property type="entry name" value="UDP-Glycosyltransferase/glycogen phosphorylase"/>
    <property type="match status" value="1"/>
</dbReference>
<feature type="domain" description="Fucosyltransferase C-terminal" evidence="13">
    <location>
        <begin position="172"/>
        <end position="347"/>
    </location>
</feature>